<reference evidence="7" key="1">
    <citation type="journal article" date="2022" name="Front. Genet.">
        <title>Chromosome-Scale Assembly of the Dendrobium nobile Genome Provides Insights Into the Molecular Mechanism of the Biosynthesis of the Medicinal Active Ingredient of Dendrobium.</title>
        <authorList>
            <person name="Xu Q."/>
            <person name="Niu S.-C."/>
            <person name="Li K.-L."/>
            <person name="Zheng P.-J."/>
            <person name="Zhang X.-J."/>
            <person name="Jia Y."/>
            <person name="Liu Y."/>
            <person name="Niu Y.-X."/>
            <person name="Yu L.-H."/>
            <person name="Chen D.-F."/>
            <person name="Zhang G.-Q."/>
        </authorList>
    </citation>
    <scope>NUCLEOTIDE SEQUENCE</scope>
    <source>
        <tissue evidence="7">Leaf</tissue>
    </source>
</reference>
<feature type="domain" description="Fe2OG dioxygenase" evidence="6">
    <location>
        <begin position="199"/>
        <end position="298"/>
    </location>
</feature>
<dbReference type="GO" id="GO:0016491">
    <property type="term" value="F:oxidoreductase activity"/>
    <property type="evidence" value="ECO:0007669"/>
    <property type="project" value="UniProtKB-KW"/>
</dbReference>
<dbReference type="AlphaFoldDB" id="A0A8T3BGS6"/>
<evidence type="ECO:0000313" key="7">
    <source>
        <dbReference type="EMBL" id="KAI0512369.1"/>
    </source>
</evidence>
<dbReference type="Pfam" id="PF14226">
    <property type="entry name" value="DIOX_N"/>
    <property type="match status" value="1"/>
</dbReference>
<accession>A0A8T3BGS6</accession>
<comment type="similarity">
    <text evidence="1 5">Belongs to the iron/ascorbate-dependent oxidoreductase family.</text>
</comment>
<sequence length="347" mass="39386">MVEKAVDRRLVQELARSGGELPAQFVQKEENRPIGYSPPASGVPIVDIGRLFESGEEALRLKSGLQTWGLCQVVSDELSTNFLDEVRSVAKKFFYLPKEEKLKYGNLTDDGEFKLEGYGNDIVVTKDQIRDWNDRLYLLVEPECARSLELWPDNPSSFRSLLHEYSIKTRKIADNVLKAIARVLELEENCFADQIGEDGTAFVRFTYYPGCPRSDAVIGMKPHTDGSAITLLLLDKSVDGLQVLKDGEWYTVLTVPNALLLNLGDQMEIMSNGIFKSPMHRVVTNYQERVSVVMFYSVNNENYIEPANNLVDEESPRLYKKVLIKSYLNDFFENFAEGKRAIDFAKV</sequence>
<protein>
    <recommendedName>
        <fullName evidence="6">Fe2OG dioxygenase domain-containing protein</fullName>
    </recommendedName>
</protein>
<dbReference type="EMBL" id="JAGYWB010000009">
    <property type="protein sequence ID" value="KAI0512369.1"/>
    <property type="molecule type" value="Genomic_DNA"/>
</dbReference>
<evidence type="ECO:0000256" key="5">
    <source>
        <dbReference type="RuleBase" id="RU003682"/>
    </source>
</evidence>
<keyword evidence="8" id="KW-1185">Reference proteome</keyword>
<dbReference type="InterPro" id="IPR044861">
    <property type="entry name" value="IPNS-like_FE2OG_OXY"/>
</dbReference>
<dbReference type="PANTHER" id="PTHR47991">
    <property type="entry name" value="OXOGLUTARATE/IRON-DEPENDENT DIOXYGENASE"/>
    <property type="match status" value="1"/>
</dbReference>
<evidence type="ECO:0000259" key="6">
    <source>
        <dbReference type="PROSITE" id="PS51471"/>
    </source>
</evidence>
<evidence type="ECO:0000313" key="8">
    <source>
        <dbReference type="Proteomes" id="UP000829196"/>
    </source>
</evidence>
<evidence type="ECO:0000256" key="2">
    <source>
        <dbReference type="ARBA" id="ARBA00022723"/>
    </source>
</evidence>
<proteinExistence type="inferred from homology"/>
<evidence type="ECO:0000256" key="3">
    <source>
        <dbReference type="ARBA" id="ARBA00023002"/>
    </source>
</evidence>
<name>A0A8T3BGS6_DENNO</name>
<evidence type="ECO:0000256" key="4">
    <source>
        <dbReference type="ARBA" id="ARBA00023004"/>
    </source>
</evidence>
<dbReference type="PROSITE" id="PS51471">
    <property type="entry name" value="FE2OG_OXY"/>
    <property type="match status" value="1"/>
</dbReference>
<evidence type="ECO:0000256" key="1">
    <source>
        <dbReference type="ARBA" id="ARBA00008056"/>
    </source>
</evidence>
<dbReference type="Pfam" id="PF03171">
    <property type="entry name" value="2OG-FeII_Oxy"/>
    <property type="match status" value="1"/>
</dbReference>
<dbReference type="InterPro" id="IPR005123">
    <property type="entry name" value="Oxoglu/Fe-dep_dioxygenase_dom"/>
</dbReference>
<dbReference type="InterPro" id="IPR026992">
    <property type="entry name" value="DIOX_N"/>
</dbReference>
<keyword evidence="4 5" id="KW-0408">Iron</keyword>
<dbReference type="OrthoDB" id="288590at2759"/>
<keyword evidence="2 5" id="KW-0479">Metal-binding</keyword>
<dbReference type="SMR" id="A0A8T3BGS6"/>
<dbReference type="InterPro" id="IPR027443">
    <property type="entry name" value="IPNS-like_sf"/>
</dbReference>
<keyword evidence="3 5" id="KW-0560">Oxidoreductase</keyword>
<dbReference type="SUPFAM" id="SSF51197">
    <property type="entry name" value="Clavaminate synthase-like"/>
    <property type="match status" value="1"/>
</dbReference>
<dbReference type="GO" id="GO:0046872">
    <property type="term" value="F:metal ion binding"/>
    <property type="evidence" value="ECO:0007669"/>
    <property type="project" value="UniProtKB-KW"/>
</dbReference>
<dbReference type="Proteomes" id="UP000829196">
    <property type="component" value="Unassembled WGS sequence"/>
</dbReference>
<dbReference type="Gene3D" id="2.60.120.330">
    <property type="entry name" value="B-lactam Antibiotic, Isopenicillin N Synthase, Chain"/>
    <property type="match status" value="1"/>
</dbReference>
<dbReference type="FunFam" id="2.60.120.330:FF:000018">
    <property type="entry name" value="2-oxoglutarate (2OG) and Fe(II)-dependent oxygenase superfamily protein"/>
    <property type="match status" value="1"/>
</dbReference>
<organism evidence="7 8">
    <name type="scientific">Dendrobium nobile</name>
    <name type="common">Orchid</name>
    <dbReference type="NCBI Taxonomy" id="94219"/>
    <lineage>
        <taxon>Eukaryota</taxon>
        <taxon>Viridiplantae</taxon>
        <taxon>Streptophyta</taxon>
        <taxon>Embryophyta</taxon>
        <taxon>Tracheophyta</taxon>
        <taxon>Spermatophyta</taxon>
        <taxon>Magnoliopsida</taxon>
        <taxon>Liliopsida</taxon>
        <taxon>Asparagales</taxon>
        <taxon>Orchidaceae</taxon>
        <taxon>Epidendroideae</taxon>
        <taxon>Malaxideae</taxon>
        <taxon>Dendrobiinae</taxon>
        <taxon>Dendrobium</taxon>
    </lineage>
</organism>
<gene>
    <name evidence="7" type="ORF">KFK09_013008</name>
</gene>
<comment type="caution">
    <text evidence="7">The sequence shown here is derived from an EMBL/GenBank/DDBJ whole genome shotgun (WGS) entry which is preliminary data.</text>
</comment>
<dbReference type="InterPro" id="IPR050295">
    <property type="entry name" value="Plant_2OG-oxidoreductases"/>
</dbReference>